<dbReference type="Gene3D" id="3.20.20.80">
    <property type="entry name" value="Glycosidases"/>
    <property type="match status" value="1"/>
</dbReference>
<organism evidence="3 4">
    <name type="scientific">Clitoria ternatea</name>
    <name type="common">Butterfly pea</name>
    <dbReference type="NCBI Taxonomy" id="43366"/>
    <lineage>
        <taxon>Eukaryota</taxon>
        <taxon>Viridiplantae</taxon>
        <taxon>Streptophyta</taxon>
        <taxon>Embryophyta</taxon>
        <taxon>Tracheophyta</taxon>
        <taxon>Spermatophyta</taxon>
        <taxon>Magnoliopsida</taxon>
        <taxon>eudicotyledons</taxon>
        <taxon>Gunneridae</taxon>
        <taxon>Pentapetalae</taxon>
        <taxon>rosids</taxon>
        <taxon>fabids</taxon>
        <taxon>Fabales</taxon>
        <taxon>Fabaceae</taxon>
        <taxon>Papilionoideae</taxon>
        <taxon>50 kb inversion clade</taxon>
        <taxon>NPAAA clade</taxon>
        <taxon>indigoferoid/millettioid clade</taxon>
        <taxon>Phaseoleae</taxon>
        <taxon>Clitoria</taxon>
    </lineage>
</organism>
<reference evidence="3 4" key="1">
    <citation type="submission" date="2024-01" db="EMBL/GenBank/DDBJ databases">
        <title>The genomes of 5 underutilized Papilionoideae crops provide insights into root nodulation and disease resistance.</title>
        <authorList>
            <person name="Yuan L."/>
        </authorList>
    </citation>
    <scope>NUCLEOTIDE SEQUENCE [LARGE SCALE GENOMIC DNA]</scope>
    <source>
        <strain evidence="3">LY-2023</strain>
        <tissue evidence="3">Leaf</tissue>
    </source>
</reference>
<dbReference type="AlphaFoldDB" id="A0AAN9PKX1"/>
<keyword evidence="4" id="KW-1185">Reference proteome</keyword>
<dbReference type="InterPro" id="IPR001360">
    <property type="entry name" value="Glyco_hydro_1"/>
</dbReference>
<comment type="similarity">
    <text evidence="1 2">Belongs to the glycosyl hydrolase 1 family.</text>
</comment>
<sequence length="88" mass="10279">MCRNDFQDYAELCFKEFGDRVKYWTTLNEPWSYSMGSESYLSSHYQLLTHAAAVKLYKKSYQVYATTDNAKLSRNHAVYAGKPNAKLY</sequence>
<gene>
    <name evidence="3" type="ORF">RJT34_12617</name>
</gene>
<evidence type="ECO:0000313" key="4">
    <source>
        <dbReference type="Proteomes" id="UP001359559"/>
    </source>
</evidence>
<evidence type="ECO:0000256" key="2">
    <source>
        <dbReference type="RuleBase" id="RU003690"/>
    </source>
</evidence>
<evidence type="ECO:0000313" key="3">
    <source>
        <dbReference type="EMBL" id="KAK7301743.1"/>
    </source>
</evidence>
<protein>
    <submittedName>
        <fullName evidence="3">Uncharacterized protein</fullName>
    </submittedName>
</protein>
<name>A0AAN9PKX1_CLITE</name>
<dbReference type="GO" id="GO:0008422">
    <property type="term" value="F:beta-glucosidase activity"/>
    <property type="evidence" value="ECO:0007669"/>
    <property type="project" value="TreeGrafter"/>
</dbReference>
<dbReference type="SUPFAM" id="SSF51445">
    <property type="entry name" value="(Trans)glycosidases"/>
    <property type="match status" value="1"/>
</dbReference>
<dbReference type="Pfam" id="PF00232">
    <property type="entry name" value="Glyco_hydro_1"/>
    <property type="match status" value="1"/>
</dbReference>
<dbReference type="PANTHER" id="PTHR10353">
    <property type="entry name" value="GLYCOSYL HYDROLASE"/>
    <property type="match status" value="1"/>
</dbReference>
<dbReference type="EMBL" id="JAYKXN010000003">
    <property type="protein sequence ID" value="KAK7301743.1"/>
    <property type="molecule type" value="Genomic_DNA"/>
</dbReference>
<dbReference type="GO" id="GO:0005975">
    <property type="term" value="P:carbohydrate metabolic process"/>
    <property type="evidence" value="ECO:0007669"/>
    <property type="project" value="InterPro"/>
</dbReference>
<accession>A0AAN9PKX1</accession>
<dbReference type="Proteomes" id="UP001359559">
    <property type="component" value="Unassembled WGS sequence"/>
</dbReference>
<comment type="caution">
    <text evidence="3">The sequence shown here is derived from an EMBL/GenBank/DDBJ whole genome shotgun (WGS) entry which is preliminary data.</text>
</comment>
<proteinExistence type="inferred from homology"/>
<dbReference type="InterPro" id="IPR017853">
    <property type="entry name" value="GH"/>
</dbReference>
<dbReference type="PANTHER" id="PTHR10353:SF206">
    <property type="entry name" value="GLYCOSIDE HYDROLASE FAMILY 1 PROTEIN"/>
    <property type="match status" value="1"/>
</dbReference>
<evidence type="ECO:0000256" key="1">
    <source>
        <dbReference type="ARBA" id="ARBA00010838"/>
    </source>
</evidence>